<dbReference type="RefSeq" id="WP_200556855.1">
    <property type="nucleotide sequence ID" value="NZ_JAEPES010000004.1"/>
</dbReference>
<dbReference type="AlphaFoldDB" id="A0A934SL21"/>
<evidence type="ECO:0000313" key="1">
    <source>
        <dbReference type="EMBL" id="MBK4348667.1"/>
    </source>
</evidence>
<dbReference type="Proteomes" id="UP000636458">
    <property type="component" value="Unassembled WGS sequence"/>
</dbReference>
<sequence length="320" mass="33738">MPNRFRLEGSSLDELNARVLAEHGPTASIVAVTPKTTGGVAGFFAQRTYEVEVDVPDGTARDAHVFDLGTRAGLAALLDEADAKEAEVPIFTAPPSAAPSPAPEPPHIAPVHTAPQQTAPLHYEQVPRLSTTSASFDTIMADLSYNTAQILPTVEGPAVFRRAPLSGAGDMIVVIGLGTDPLDVAREMSAALGRRALTVAGAVLDDGLFRLTDRRMVVAARAAGVREEHPVFVALGLPRIGFDDDAAFALHLVQADQVWVVVDVGRKPADTERWVRAVQAVVHVDAVAVVGSDATTTPNTVHDLGLQVGWSQPVELGPSR</sequence>
<reference evidence="1" key="1">
    <citation type="submission" date="2021-01" db="EMBL/GenBank/DDBJ databases">
        <title>Lacisediminihabitans sp. nov. strain G11-30, isolated from Antarctic Soil.</title>
        <authorList>
            <person name="Li J."/>
        </authorList>
    </citation>
    <scope>NUCLEOTIDE SEQUENCE</scope>
    <source>
        <strain evidence="1">G11-30</strain>
    </source>
</reference>
<protein>
    <submittedName>
        <fullName evidence="1">Uncharacterized protein</fullName>
    </submittedName>
</protein>
<keyword evidence="2" id="KW-1185">Reference proteome</keyword>
<comment type="caution">
    <text evidence="1">The sequence shown here is derived from an EMBL/GenBank/DDBJ whole genome shotgun (WGS) entry which is preliminary data.</text>
</comment>
<name>A0A934SL21_9MICO</name>
<accession>A0A934SL21</accession>
<gene>
    <name evidence="1" type="ORF">IV501_13575</name>
</gene>
<evidence type="ECO:0000313" key="2">
    <source>
        <dbReference type="Proteomes" id="UP000636458"/>
    </source>
</evidence>
<dbReference type="EMBL" id="JAEPES010000004">
    <property type="protein sequence ID" value="MBK4348667.1"/>
    <property type="molecule type" value="Genomic_DNA"/>
</dbReference>
<proteinExistence type="predicted"/>
<organism evidence="1 2">
    <name type="scientific">Lacisediminihabitans changchengi</name>
    <dbReference type="NCBI Taxonomy" id="2787634"/>
    <lineage>
        <taxon>Bacteria</taxon>
        <taxon>Bacillati</taxon>
        <taxon>Actinomycetota</taxon>
        <taxon>Actinomycetes</taxon>
        <taxon>Micrococcales</taxon>
        <taxon>Microbacteriaceae</taxon>
        <taxon>Lacisediminihabitans</taxon>
    </lineage>
</organism>